<evidence type="ECO:0000313" key="2">
    <source>
        <dbReference type="EMBL" id="OBU76905.1"/>
    </source>
</evidence>
<keyword evidence="1" id="KW-0812">Transmembrane</keyword>
<dbReference type="AlphaFoldDB" id="A0A853MEV3"/>
<feature type="transmembrane region" description="Helical" evidence="1">
    <location>
        <begin position="65"/>
        <end position="89"/>
    </location>
</feature>
<comment type="caution">
    <text evidence="2">The sequence shown here is derived from an EMBL/GenBank/DDBJ whole genome shotgun (WGS) entry which is preliminary data.</text>
</comment>
<keyword evidence="1" id="KW-0472">Membrane</keyword>
<reference evidence="2 3" key="1">
    <citation type="submission" date="2016-05" db="EMBL/GenBank/DDBJ databases">
        <title>First complete genome of the cyanobacterium Cylindrospermopsis raciborskii CS505, containing a circular chromosome and a single extrachromosomal element.</title>
        <authorList>
            <person name="Fuentes J."/>
            <person name="Tamames J."/>
            <person name="Allen E."/>
            <person name="Plominski A."/>
            <person name="Vasquez M."/>
        </authorList>
    </citation>
    <scope>NUCLEOTIDE SEQUENCE [LARGE SCALE GENOMIC DNA]</scope>
    <source>
        <strain evidence="2 3">CS505</strain>
    </source>
</reference>
<protein>
    <submittedName>
        <fullName evidence="2">Uncharacterized protein</fullName>
    </submittedName>
</protein>
<organism evidence="2 3">
    <name type="scientific">Cylindrospermopsis raciborskii CS-505</name>
    <dbReference type="NCBI Taxonomy" id="533240"/>
    <lineage>
        <taxon>Bacteria</taxon>
        <taxon>Bacillati</taxon>
        <taxon>Cyanobacteriota</taxon>
        <taxon>Cyanophyceae</taxon>
        <taxon>Nostocales</taxon>
        <taxon>Aphanizomenonaceae</taxon>
        <taxon>Cylindrospermopsis</taxon>
    </lineage>
</organism>
<evidence type="ECO:0000313" key="3">
    <source>
        <dbReference type="Proteomes" id="UP000093903"/>
    </source>
</evidence>
<keyword evidence="1" id="KW-1133">Transmembrane helix</keyword>
<dbReference type="EMBL" id="LYXA01000001">
    <property type="protein sequence ID" value="OBU76905.1"/>
    <property type="molecule type" value="Genomic_DNA"/>
</dbReference>
<feature type="transmembrane region" description="Helical" evidence="1">
    <location>
        <begin position="12"/>
        <end position="45"/>
    </location>
</feature>
<evidence type="ECO:0000256" key="1">
    <source>
        <dbReference type="SAM" id="Phobius"/>
    </source>
</evidence>
<sequence>MMVFTNFLRSVLLAIVLSFIAPILFVGFLLSCLCLFGLIPILHGVTQDIPNDILHFLATFGTGSPLHGLLIIGLTFGFVGGLFDVYAYYRHQVFSLNSEGLIQTSTITVFCESLENEEVYLKPLTRSPGAIS</sequence>
<accession>A0A853MEV3</accession>
<dbReference type="Proteomes" id="UP000093903">
    <property type="component" value="Unassembled WGS sequence"/>
</dbReference>
<proteinExistence type="predicted"/>
<gene>
    <name evidence="2" type="ORF">A9P98_11755</name>
</gene>
<name>A0A853MEV3_9CYAN</name>